<dbReference type="SUPFAM" id="SSF52540">
    <property type="entry name" value="P-loop containing nucleoside triphosphate hydrolases"/>
    <property type="match status" value="1"/>
</dbReference>
<dbReference type="InterPro" id="IPR011639">
    <property type="entry name" value="MethylTrfase_TaqI-like_dom"/>
</dbReference>
<organism evidence="5 6">
    <name type="scientific">Hallella faecis</name>
    <dbReference type="NCBI Taxonomy" id="2841596"/>
    <lineage>
        <taxon>Bacteria</taxon>
        <taxon>Pseudomonadati</taxon>
        <taxon>Bacteroidota</taxon>
        <taxon>Bacteroidia</taxon>
        <taxon>Bacteroidales</taxon>
        <taxon>Prevotellaceae</taxon>
        <taxon>Hallella</taxon>
    </lineage>
</organism>
<dbReference type="EMBL" id="JBBNFP010000032">
    <property type="protein sequence ID" value="MEQ2487106.1"/>
    <property type="molecule type" value="Genomic_DNA"/>
</dbReference>
<feature type="coiled-coil region" evidence="1">
    <location>
        <begin position="365"/>
        <end position="392"/>
    </location>
</feature>
<dbReference type="InterPro" id="IPR029063">
    <property type="entry name" value="SAM-dependent_MTases_sf"/>
</dbReference>
<dbReference type="InterPro" id="IPR002052">
    <property type="entry name" value="DNA_methylase_N6_adenine_CS"/>
</dbReference>
<dbReference type="SUPFAM" id="SSF53335">
    <property type="entry name" value="S-adenosyl-L-methionine-dependent methyltransferases"/>
    <property type="match status" value="1"/>
</dbReference>
<evidence type="ECO:0000256" key="2">
    <source>
        <dbReference type="SAM" id="MobiDB-lite"/>
    </source>
</evidence>
<accession>A0ABV1FRS9</accession>
<evidence type="ECO:0000313" key="5">
    <source>
        <dbReference type="EMBL" id="MEQ2487106.1"/>
    </source>
</evidence>
<dbReference type="GO" id="GO:0032259">
    <property type="term" value="P:methylation"/>
    <property type="evidence" value="ECO:0007669"/>
    <property type="project" value="UniProtKB-KW"/>
</dbReference>
<proteinExistence type="predicted"/>
<dbReference type="Gene3D" id="3.40.50.300">
    <property type="entry name" value="P-loop containing nucleotide triphosphate hydrolases"/>
    <property type="match status" value="1"/>
</dbReference>
<evidence type="ECO:0000259" key="4">
    <source>
        <dbReference type="Pfam" id="PF07669"/>
    </source>
</evidence>
<evidence type="ECO:0000259" key="3">
    <source>
        <dbReference type="Pfam" id="PF04851"/>
    </source>
</evidence>
<keyword evidence="6" id="KW-1185">Reference proteome</keyword>
<feature type="domain" description="Helicase/UvrB N-terminal" evidence="3">
    <location>
        <begin position="121"/>
        <end position="275"/>
    </location>
</feature>
<dbReference type="Gene3D" id="3.40.50.150">
    <property type="entry name" value="Vaccinia Virus protein VP39"/>
    <property type="match status" value="1"/>
</dbReference>
<comment type="caution">
    <text evidence="5">The sequence shown here is derived from an EMBL/GenBank/DDBJ whole genome shotgun (WGS) entry which is preliminary data.</text>
</comment>
<dbReference type="Pfam" id="PF07669">
    <property type="entry name" value="Eco57I"/>
    <property type="match status" value="1"/>
</dbReference>
<keyword evidence="1" id="KW-0175">Coiled coil</keyword>
<dbReference type="PROSITE" id="PS00092">
    <property type="entry name" value="N6_MTASE"/>
    <property type="match status" value="1"/>
</dbReference>
<feature type="region of interest" description="Disordered" evidence="2">
    <location>
        <begin position="691"/>
        <end position="727"/>
    </location>
</feature>
<evidence type="ECO:0000313" key="6">
    <source>
        <dbReference type="Proteomes" id="UP001487296"/>
    </source>
</evidence>
<name>A0ABV1FRS9_9BACT</name>
<protein>
    <submittedName>
        <fullName evidence="5">Eco57I restriction-modification methylase domain-containing protein</fullName>
    </submittedName>
</protein>
<dbReference type="GO" id="GO:0008168">
    <property type="term" value="F:methyltransferase activity"/>
    <property type="evidence" value="ECO:0007669"/>
    <property type="project" value="UniProtKB-KW"/>
</dbReference>
<gene>
    <name evidence="5" type="ORF">AAAT34_08575</name>
</gene>
<keyword evidence="5" id="KW-0489">Methyltransferase</keyword>
<reference evidence="5 6" key="1">
    <citation type="submission" date="2024-04" db="EMBL/GenBank/DDBJ databases">
        <title>Human intestinal bacterial collection.</title>
        <authorList>
            <person name="Pauvert C."/>
            <person name="Hitch T.C.A."/>
            <person name="Clavel T."/>
        </authorList>
    </citation>
    <scope>NUCLEOTIDE SEQUENCE [LARGE SCALE GENOMIC DNA]</scope>
    <source>
        <strain evidence="5 6">CLA-AA-H145</strain>
    </source>
</reference>
<keyword evidence="5" id="KW-0808">Transferase</keyword>
<feature type="domain" description="Type II methyltransferase M.TaqI-like" evidence="4">
    <location>
        <begin position="928"/>
        <end position="1008"/>
    </location>
</feature>
<dbReference type="InterPro" id="IPR006935">
    <property type="entry name" value="Helicase/UvrB_N"/>
</dbReference>
<dbReference type="InterPro" id="IPR027417">
    <property type="entry name" value="P-loop_NTPase"/>
</dbReference>
<evidence type="ECO:0000256" key="1">
    <source>
        <dbReference type="SAM" id="Coils"/>
    </source>
</evidence>
<dbReference type="Proteomes" id="UP001487296">
    <property type="component" value="Unassembled WGS sequence"/>
</dbReference>
<sequence length="1286" mass="147660">MGDTYRPIDQRLNEWRRYFPDLEKAYSAISKVDQDVYYRDFAIHYYLEHDKRLHRLLPSDMEQLPYYSREFFEHASDKDVMEAIDDIKRDFAENKGKYQFYTFAERPTAQTFTYKRGDTPFDLRPNQEETVSNFTKAVKKGRTNLLMYAVMRFGKTFTALSCVLSNKRYRAILVVSGKADVKNEWKKTVESVKNFEGFDFIDADSLKRNPDAVSDTLRNQHRAVVFLTLQDLSGNTIKSQHANIFSRQWDMLIVDETHYGARAEEYGKVLRGSKTEFKSETKYADTSDAYDDNEELKRLCSKVRLHLSGTPYRILMGSEFQKDDVIAFYQFSDIVKDKEQWDNKHINADNINEWDNPYYGFPQMIRFAFNLNESALRKMEELKKEHLEYALNELLRPKSILKRNDGSHKKFVHEKEVLDLLMAIDGSKEDNNILGFLNDDRIKNGKLCRHIVFVLPYRASCDAAESLITEHKNDFKCLGQYELLNIAGVENEGLFRTVRDVKDKIEQLESHGVKTITLTVNRMLTGTTVEQWDTMVYLKDTVSPQEYDQAIFRLQNQYVREYRDEEGHVIKYNMKPQTLLVDFEPARMFRMQESKAQIYNVNTDKKGNGKLSERIAEELRISPIIVINKDKMRQVEPNDILEAVDAYSANKSILDEATDIPVDASLLTNEDVLGALKTLYPIGSKKGIKMPAYKEDGDDIDTGDATNGKDDEGGTTPKNENGNSKDEQDELLKKLSTFYSLILFFAFLTDSKVASLDDILKTIGSNEANRRIARNVGIGKEVLLAIRSIINPFVLSDLDYKISHMNQLSHDKSIPANERVERAMKKFGRLSTSEVVTPTWVADKMVAYLPANRIKKGTRILDIASKQGEFANALFKAFGNKIKNTIYSLPTSPLTYEFTRKVYELLGLPVKNVIEDYNSYDLINEKKKQKIMEELITLGTDVIIGNPPYQDNAVGEQKTYNGPLYNLFLDCAYSVSGVVEMIHPARFLSNAGSTPKAWNKKMLEDKYLGICEFWPKSDKLFDDTDIKGGITISLRDDQVNKGPIGLFTPYPELNAILQTVSNHKGFKPMSDMVISRTAYRFTDKMHEDHPEAIGQLSNGHPYDVSTNIFERLPQVFFDEKPNDENEYIRILGRVGNVRAMKFVRRDYIREVENLDGYKLFLSKANGTGTFGEMLTPPIIGEPAVANTESFVSIGNFRTKNEAIALKKYIATKFVRALLGVLKTTQDITPEKWKYVPQQDFCETSDVDWSLSVDDVNDFLCKKYQLTSEEILFINEKVQAMKDSAEE</sequence>
<dbReference type="RefSeq" id="WP_349147083.1">
    <property type="nucleotide sequence ID" value="NZ_JBBNFP010000032.1"/>
</dbReference>
<dbReference type="Pfam" id="PF04851">
    <property type="entry name" value="ResIII"/>
    <property type="match status" value="1"/>
</dbReference>